<dbReference type="PANTHER" id="PTHR45348:SF2">
    <property type="entry name" value="ZINC-TYPE ALCOHOL DEHYDROGENASE-LIKE PROTEIN C2E1P3.01"/>
    <property type="match status" value="1"/>
</dbReference>
<dbReference type="OrthoDB" id="3233595at2759"/>
<dbReference type="Gene3D" id="3.40.50.720">
    <property type="entry name" value="NAD(P)-binding Rossmann-like Domain"/>
    <property type="match status" value="1"/>
</dbReference>
<dbReference type="InterPro" id="IPR020843">
    <property type="entry name" value="ER"/>
</dbReference>
<dbReference type="STRING" id="1328759.A0A5C2RP61"/>
<dbReference type="Pfam" id="PF00107">
    <property type="entry name" value="ADH_zinc_N"/>
    <property type="match status" value="1"/>
</dbReference>
<accession>A0A5C2RP61</accession>
<evidence type="ECO:0000313" key="3">
    <source>
        <dbReference type="Proteomes" id="UP000313359"/>
    </source>
</evidence>
<dbReference type="Gene3D" id="3.90.180.10">
    <property type="entry name" value="Medium-chain alcohol dehydrogenases, catalytic domain"/>
    <property type="match status" value="1"/>
</dbReference>
<gene>
    <name evidence="2" type="ORF">L227DRAFT_581615</name>
</gene>
<reference evidence="2" key="1">
    <citation type="journal article" date="2018" name="Genome Biol. Evol.">
        <title>Genomics and development of Lentinus tigrinus, a white-rot wood-decaying mushroom with dimorphic fruiting bodies.</title>
        <authorList>
            <person name="Wu B."/>
            <person name="Xu Z."/>
            <person name="Knudson A."/>
            <person name="Carlson A."/>
            <person name="Chen N."/>
            <person name="Kovaka S."/>
            <person name="LaButti K."/>
            <person name="Lipzen A."/>
            <person name="Pennachio C."/>
            <person name="Riley R."/>
            <person name="Schakwitz W."/>
            <person name="Umezawa K."/>
            <person name="Ohm R.A."/>
            <person name="Grigoriev I.V."/>
            <person name="Nagy L.G."/>
            <person name="Gibbons J."/>
            <person name="Hibbett D."/>
        </authorList>
    </citation>
    <scope>NUCLEOTIDE SEQUENCE [LARGE SCALE GENOMIC DNA]</scope>
    <source>
        <strain evidence="2">ALCF2SS1-6</strain>
    </source>
</reference>
<dbReference type="EMBL" id="ML122329">
    <property type="protein sequence ID" value="RPD53114.1"/>
    <property type="molecule type" value="Genomic_DNA"/>
</dbReference>
<feature type="domain" description="Enoyl reductase (ER)" evidence="1">
    <location>
        <begin position="14"/>
        <end position="345"/>
    </location>
</feature>
<keyword evidence="3" id="KW-1185">Reference proteome</keyword>
<dbReference type="InterPro" id="IPR047122">
    <property type="entry name" value="Trans-enoyl_RdTase-like"/>
</dbReference>
<dbReference type="SUPFAM" id="SSF51735">
    <property type="entry name" value="NAD(P)-binding Rossmann-fold domains"/>
    <property type="match status" value="1"/>
</dbReference>
<dbReference type="CDD" id="cd08249">
    <property type="entry name" value="enoyl_reductase_like"/>
    <property type="match status" value="1"/>
</dbReference>
<dbReference type="Pfam" id="PF08240">
    <property type="entry name" value="ADH_N"/>
    <property type="match status" value="1"/>
</dbReference>
<evidence type="ECO:0000259" key="1">
    <source>
        <dbReference type="SMART" id="SM00829"/>
    </source>
</evidence>
<dbReference type="InterPro" id="IPR011032">
    <property type="entry name" value="GroES-like_sf"/>
</dbReference>
<dbReference type="Proteomes" id="UP000313359">
    <property type="component" value="Unassembled WGS sequence"/>
</dbReference>
<organism evidence="2 3">
    <name type="scientific">Lentinus tigrinus ALCF2SS1-6</name>
    <dbReference type="NCBI Taxonomy" id="1328759"/>
    <lineage>
        <taxon>Eukaryota</taxon>
        <taxon>Fungi</taxon>
        <taxon>Dikarya</taxon>
        <taxon>Basidiomycota</taxon>
        <taxon>Agaricomycotina</taxon>
        <taxon>Agaricomycetes</taxon>
        <taxon>Polyporales</taxon>
        <taxon>Polyporaceae</taxon>
        <taxon>Lentinus</taxon>
    </lineage>
</organism>
<proteinExistence type="predicted"/>
<dbReference type="AlphaFoldDB" id="A0A5C2RP61"/>
<sequence>MPSQKSLVLPVKQGDWEVQVTDVPTPASQEVLVKIIATALNPLDWKIQTYGIFVQSYPFISGSDAAGIVEEVGSAVKSLAKGDKIAFQGNFDNAHATFQQYCLASADVAIKIPENISFDQAASIPLTFATVATGLWGHHPEAKSAKWPAPWEQDGTTRFAGKPAFILGGSSSVGQYAIQLAKLSGHSPIITTASMRNEALLKSLGATHVIDRSLPPADVLQEVRDIADGKPVEYVYDTISEKDTQVLAYEALAPGGTLLLVQTVSIPEDKKVKTDGKRVIQVFGSMYSPSNRKLAGELCSHLEGWLRTGVVVPNRVEVLPKGLAGIPEGLERLKQGKVSGMKLVVRPHETL</sequence>
<dbReference type="InterPro" id="IPR036291">
    <property type="entry name" value="NAD(P)-bd_dom_sf"/>
</dbReference>
<evidence type="ECO:0000313" key="2">
    <source>
        <dbReference type="EMBL" id="RPD53114.1"/>
    </source>
</evidence>
<name>A0A5C2RP61_9APHY</name>
<dbReference type="SUPFAM" id="SSF50129">
    <property type="entry name" value="GroES-like"/>
    <property type="match status" value="1"/>
</dbReference>
<dbReference type="SMART" id="SM00829">
    <property type="entry name" value="PKS_ER"/>
    <property type="match status" value="1"/>
</dbReference>
<protein>
    <submittedName>
        <fullName evidence="2">GroES-like protein</fullName>
    </submittedName>
</protein>
<dbReference type="GO" id="GO:0016651">
    <property type="term" value="F:oxidoreductase activity, acting on NAD(P)H"/>
    <property type="evidence" value="ECO:0007669"/>
    <property type="project" value="InterPro"/>
</dbReference>
<dbReference type="InterPro" id="IPR013154">
    <property type="entry name" value="ADH-like_N"/>
</dbReference>
<dbReference type="PANTHER" id="PTHR45348">
    <property type="entry name" value="HYPOTHETICAL OXIDOREDUCTASE (EUROFUNG)"/>
    <property type="match status" value="1"/>
</dbReference>
<dbReference type="InterPro" id="IPR013149">
    <property type="entry name" value="ADH-like_C"/>
</dbReference>